<name>A0AA39UW40_9AGAR</name>
<comment type="caution">
    <text evidence="1">The sequence shown here is derived from an EMBL/GenBank/DDBJ whole genome shotgun (WGS) entry which is preliminary data.</text>
</comment>
<reference evidence="1" key="1">
    <citation type="submission" date="2023-06" db="EMBL/GenBank/DDBJ databases">
        <authorList>
            <consortium name="Lawrence Berkeley National Laboratory"/>
            <person name="Ahrendt S."/>
            <person name="Sahu N."/>
            <person name="Indic B."/>
            <person name="Wong-Bajracharya J."/>
            <person name="Merenyi Z."/>
            <person name="Ke H.-M."/>
            <person name="Monk M."/>
            <person name="Kocsube S."/>
            <person name="Drula E."/>
            <person name="Lipzen A."/>
            <person name="Balint B."/>
            <person name="Henrissat B."/>
            <person name="Andreopoulos B."/>
            <person name="Martin F.M."/>
            <person name="Harder C.B."/>
            <person name="Rigling D."/>
            <person name="Ford K.L."/>
            <person name="Foster G.D."/>
            <person name="Pangilinan J."/>
            <person name="Papanicolaou A."/>
            <person name="Barry K."/>
            <person name="LaButti K."/>
            <person name="Viragh M."/>
            <person name="Koriabine M."/>
            <person name="Yan M."/>
            <person name="Riley R."/>
            <person name="Champramary S."/>
            <person name="Plett K.L."/>
            <person name="Tsai I.J."/>
            <person name="Slot J."/>
            <person name="Sipos G."/>
            <person name="Plett J."/>
            <person name="Nagy L.G."/>
            <person name="Grigoriev I.V."/>
        </authorList>
    </citation>
    <scope>NUCLEOTIDE SEQUENCE</scope>
    <source>
        <strain evidence="1">HWK02</strain>
    </source>
</reference>
<evidence type="ECO:0000313" key="2">
    <source>
        <dbReference type="Proteomes" id="UP001175228"/>
    </source>
</evidence>
<proteinExistence type="predicted"/>
<gene>
    <name evidence="1" type="ORF">EDD18DRAFT_1354677</name>
</gene>
<dbReference type="AlphaFoldDB" id="A0AA39UW40"/>
<accession>A0AA39UW40</accession>
<protein>
    <submittedName>
        <fullName evidence="1">Uncharacterized protein</fullName>
    </submittedName>
</protein>
<keyword evidence="2" id="KW-1185">Reference proteome</keyword>
<dbReference type="Proteomes" id="UP001175228">
    <property type="component" value="Unassembled WGS sequence"/>
</dbReference>
<sequence>MFLALPSDFMMLSSSTLMQVTHVKGNIYSTASPYSHAHPLPEWPQRSHNLNPNTAKYEDMNQFHWVSNDLLHMMLVSTWKPFYGPLFEHLSLPDYTIPTQSVFEEAKGTWQRIDNAAKHAVPGRKGARVFYWDEEDGFLIRQAAGQKNYDWHWGQFSAKQCRYNSFRNEWDLCEELDPQDEPTHIYMSDDDNSDYDGEDHYFPLDNDNDEVPDQDEGLYSSSADLECVLGIELIHQTEPKDFSAPVERPQDALNDVMYCRFGFTAPIVAVPKPSTVLEMHHVHKFVGMLQDTGVSHTTREVMMSFFGYLLQARNILDIPHELYDLRQHDADIHSPAAVR</sequence>
<evidence type="ECO:0000313" key="1">
    <source>
        <dbReference type="EMBL" id="KAK0495390.1"/>
    </source>
</evidence>
<dbReference type="EMBL" id="JAUEPU010000018">
    <property type="protein sequence ID" value="KAK0495390.1"/>
    <property type="molecule type" value="Genomic_DNA"/>
</dbReference>
<organism evidence="1 2">
    <name type="scientific">Armillaria luteobubalina</name>
    <dbReference type="NCBI Taxonomy" id="153913"/>
    <lineage>
        <taxon>Eukaryota</taxon>
        <taxon>Fungi</taxon>
        <taxon>Dikarya</taxon>
        <taxon>Basidiomycota</taxon>
        <taxon>Agaricomycotina</taxon>
        <taxon>Agaricomycetes</taxon>
        <taxon>Agaricomycetidae</taxon>
        <taxon>Agaricales</taxon>
        <taxon>Marasmiineae</taxon>
        <taxon>Physalacriaceae</taxon>
        <taxon>Armillaria</taxon>
    </lineage>
</organism>